<dbReference type="EMBL" id="CP021748">
    <property type="protein sequence ID" value="ARX87924.1"/>
    <property type="molecule type" value="Genomic_DNA"/>
</dbReference>
<accession>A0A1Z1WN93</accession>
<feature type="region of interest" description="Disordered" evidence="1">
    <location>
        <begin position="26"/>
        <end position="61"/>
    </location>
</feature>
<evidence type="ECO:0000256" key="1">
    <source>
        <dbReference type="SAM" id="MobiDB-lite"/>
    </source>
</evidence>
<dbReference type="KEGG" id="salf:SMD44_07409"/>
<feature type="compositionally biased region" description="Low complexity" evidence="1">
    <location>
        <begin position="37"/>
        <end position="52"/>
    </location>
</feature>
<keyword evidence="3" id="KW-1185">Reference proteome</keyword>
<feature type="compositionally biased region" description="Polar residues" evidence="1">
    <location>
        <begin position="75"/>
        <end position="85"/>
    </location>
</feature>
<protein>
    <submittedName>
        <fullName evidence="2">Uncharacterized protein</fullName>
    </submittedName>
</protein>
<evidence type="ECO:0000313" key="2">
    <source>
        <dbReference type="EMBL" id="ARX87924.1"/>
    </source>
</evidence>
<gene>
    <name evidence="2" type="ORF">SMD44_07409</name>
</gene>
<reference evidence="2 3" key="1">
    <citation type="submission" date="2017-05" db="EMBL/GenBank/DDBJ databases">
        <title>Streptomyces alboflavus Genome sequencing and assembly.</title>
        <authorList>
            <person name="Wang Y."/>
            <person name="Du B."/>
            <person name="Ding Y."/>
            <person name="Liu H."/>
            <person name="Hou Q."/>
            <person name="Liu K."/>
            <person name="Wang C."/>
            <person name="Yao L."/>
        </authorList>
    </citation>
    <scope>NUCLEOTIDE SEQUENCE [LARGE SCALE GENOMIC DNA]</scope>
    <source>
        <strain evidence="2 3">MDJK44</strain>
    </source>
</reference>
<dbReference type="Proteomes" id="UP000195880">
    <property type="component" value="Chromosome"/>
</dbReference>
<proteinExistence type="predicted"/>
<sequence>MSACRCGAPTEARNCSATTWKRRQLLSQVRAPTKPESQSTTRSRTPVSSRSQSHGRVSCRPTAMDAASTICWEQSVSSGQASPLSRSVPAVRPSA</sequence>
<dbReference type="AlphaFoldDB" id="A0A1Z1WN93"/>
<name>A0A1Z1WN93_9ACTN</name>
<organism evidence="2 3">
    <name type="scientific">Streptomyces alboflavus</name>
    <dbReference type="NCBI Taxonomy" id="67267"/>
    <lineage>
        <taxon>Bacteria</taxon>
        <taxon>Bacillati</taxon>
        <taxon>Actinomycetota</taxon>
        <taxon>Actinomycetes</taxon>
        <taxon>Kitasatosporales</taxon>
        <taxon>Streptomycetaceae</taxon>
        <taxon>Streptomyces</taxon>
    </lineage>
</organism>
<feature type="region of interest" description="Disordered" evidence="1">
    <location>
        <begin position="75"/>
        <end position="95"/>
    </location>
</feature>
<evidence type="ECO:0000313" key="3">
    <source>
        <dbReference type="Proteomes" id="UP000195880"/>
    </source>
</evidence>